<evidence type="ECO:0000256" key="1">
    <source>
        <dbReference type="ARBA" id="ARBA00004173"/>
    </source>
</evidence>
<feature type="compositionally biased region" description="Basic and acidic residues" evidence="10">
    <location>
        <begin position="202"/>
        <end position="212"/>
    </location>
</feature>
<name>C1EER3_MICCC</name>
<feature type="compositionally biased region" description="Basic and acidic residues" evidence="10">
    <location>
        <begin position="110"/>
        <end position="129"/>
    </location>
</feature>
<dbReference type="Pfam" id="PF08032">
    <property type="entry name" value="SpoU_sub_bind"/>
    <property type="match status" value="1"/>
</dbReference>
<dbReference type="AlphaFoldDB" id="C1EER3"/>
<feature type="compositionally biased region" description="Gly residues" evidence="10">
    <location>
        <begin position="149"/>
        <end position="169"/>
    </location>
</feature>
<dbReference type="InterPro" id="IPR001537">
    <property type="entry name" value="SpoU_MeTrfase"/>
</dbReference>
<sequence>MATAVATRMATAALNRALRRRGIGGGAATATRDATRLSPASRVHPRVGSARGFATRRSGVAMRGWRMGEGSSGVADETDGGDGDGARPASGWANAGARARGRNANNRSGGSRERRAPPSRRYADDERGDYGSFDDDGFDDDGFDRGRGARGGRGGRGSNRGRGNRGGNRGAPRGRESYARPEYDDASSFDGTPDGTRTRWQTRHDEKKAARHARGDLTLAERVRGEAVFGRNPVLAMLAARRREEISAVWIQEGSDASRDRALLKAVQARGITPEYASKHDLNMLVGGDGRRPHNGVVADASPLTPTPIDSLPLPAEWATDRAGDGSGSSVDDNQSRPSDPPVWLALDEIVDPQNLGAMLRSAHFLGVAGVVVCAKNSAPLSPVVSKASSGALERMDVRSVGVMPRFLQRCVEEGWDVFGADNAPDAEDVTAVSVARPSVVVVGNEGAGLRTNVRRACNRVVRIEGGGGAERGVGEAGVGEGSEGGDTVDSLNVSVATGILLHSMLTSSRARR</sequence>
<evidence type="ECO:0000256" key="5">
    <source>
        <dbReference type="ARBA" id="ARBA00022679"/>
    </source>
</evidence>
<dbReference type="FunCoup" id="C1EER3">
    <property type="interactions" value="118"/>
</dbReference>
<proteinExistence type="inferred from homology"/>
<organism evidence="12 13">
    <name type="scientific">Micromonas commoda (strain RCC299 / NOUM17 / CCMP2709)</name>
    <name type="common">Picoplanktonic green alga</name>
    <dbReference type="NCBI Taxonomy" id="296587"/>
    <lineage>
        <taxon>Eukaryota</taxon>
        <taxon>Viridiplantae</taxon>
        <taxon>Chlorophyta</taxon>
        <taxon>Mamiellophyceae</taxon>
        <taxon>Mamiellales</taxon>
        <taxon>Mamiellaceae</taxon>
        <taxon>Micromonas</taxon>
    </lineage>
</organism>
<feature type="domain" description="RNA 2-O ribose methyltransferase substrate binding" evidence="11">
    <location>
        <begin position="227"/>
        <end position="307"/>
    </location>
</feature>
<feature type="region of interest" description="Disordered" evidence="10">
    <location>
        <begin position="65"/>
        <end position="212"/>
    </location>
</feature>
<dbReference type="Proteomes" id="UP000002009">
    <property type="component" value="Chromosome 11"/>
</dbReference>
<dbReference type="InterPro" id="IPR013123">
    <property type="entry name" value="SpoU_subst-bd"/>
</dbReference>
<evidence type="ECO:0000256" key="8">
    <source>
        <dbReference type="ARBA" id="ARBA00023128"/>
    </source>
</evidence>
<keyword evidence="5" id="KW-0808">Transferase</keyword>
<dbReference type="Gene3D" id="3.30.1330.30">
    <property type="match status" value="1"/>
</dbReference>
<keyword evidence="7" id="KW-0809">Transit peptide</keyword>
<evidence type="ECO:0000313" key="12">
    <source>
        <dbReference type="EMBL" id="ACO66577.1"/>
    </source>
</evidence>
<keyword evidence="3" id="KW-0698">rRNA processing</keyword>
<dbReference type="Pfam" id="PF00588">
    <property type="entry name" value="SpoU_methylase"/>
    <property type="match status" value="1"/>
</dbReference>
<gene>
    <name evidence="12" type="ORF">MICPUN_62715</name>
</gene>
<dbReference type="eggNOG" id="KOG0838">
    <property type="taxonomic scope" value="Eukaryota"/>
</dbReference>
<dbReference type="SUPFAM" id="SSF75217">
    <property type="entry name" value="alpha/beta knot"/>
    <property type="match status" value="1"/>
</dbReference>
<reference evidence="12 13" key="1">
    <citation type="journal article" date="2009" name="Science">
        <title>Green evolution and dynamic adaptations revealed by genomes of the marine picoeukaryotes Micromonas.</title>
        <authorList>
            <person name="Worden A.Z."/>
            <person name="Lee J.H."/>
            <person name="Mock T."/>
            <person name="Rouze P."/>
            <person name="Simmons M.P."/>
            <person name="Aerts A.L."/>
            <person name="Allen A.E."/>
            <person name="Cuvelier M.L."/>
            <person name="Derelle E."/>
            <person name="Everett M.V."/>
            <person name="Foulon E."/>
            <person name="Grimwood J."/>
            <person name="Gundlach H."/>
            <person name="Henrissat B."/>
            <person name="Napoli C."/>
            <person name="McDonald S.M."/>
            <person name="Parker M.S."/>
            <person name="Rombauts S."/>
            <person name="Salamov A."/>
            <person name="Von Dassow P."/>
            <person name="Badger J.H."/>
            <person name="Coutinho P.M."/>
            <person name="Demir E."/>
            <person name="Dubchak I."/>
            <person name="Gentemann C."/>
            <person name="Eikrem W."/>
            <person name="Gready J.E."/>
            <person name="John U."/>
            <person name="Lanier W."/>
            <person name="Lindquist E.A."/>
            <person name="Lucas S."/>
            <person name="Mayer K.F."/>
            <person name="Moreau H."/>
            <person name="Not F."/>
            <person name="Otillar R."/>
            <person name="Panaud O."/>
            <person name="Pangilinan J."/>
            <person name="Paulsen I."/>
            <person name="Piegu B."/>
            <person name="Poliakov A."/>
            <person name="Robbens S."/>
            <person name="Schmutz J."/>
            <person name="Toulza E."/>
            <person name="Wyss T."/>
            <person name="Zelensky A."/>
            <person name="Zhou K."/>
            <person name="Armbrust E.V."/>
            <person name="Bhattacharya D."/>
            <person name="Goodenough U.W."/>
            <person name="Van de Peer Y."/>
            <person name="Grigoriev I.V."/>
        </authorList>
    </citation>
    <scope>NUCLEOTIDE SEQUENCE [LARGE SCALE GENOMIC DNA]</scope>
    <source>
        <strain evidence="13">RCC299 / NOUM17</strain>
    </source>
</reference>
<feature type="compositionally biased region" description="Basic and acidic residues" evidence="10">
    <location>
        <begin position="173"/>
        <end position="183"/>
    </location>
</feature>
<dbReference type="SUPFAM" id="SSF55315">
    <property type="entry name" value="L30e-like"/>
    <property type="match status" value="1"/>
</dbReference>
<evidence type="ECO:0000256" key="3">
    <source>
        <dbReference type="ARBA" id="ARBA00022552"/>
    </source>
</evidence>
<evidence type="ECO:0000256" key="2">
    <source>
        <dbReference type="ARBA" id="ARBA00007228"/>
    </source>
</evidence>
<dbReference type="RefSeq" id="XP_002505319.1">
    <property type="nucleotide sequence ID" value="XM_002505273.1"/>
</dbReference>
<comment type="subcellular location">
    <subcellularLocation>
        <location evidence="1">Mitochondrion</location>
    </subcellularLocation>
</comment>
<dbReference type="GeneID" id="8247741"/>
<dbReference type="CDD" id="cd18105">
    <property type="entry name" value="SpoU-like_MRM1"/>
    <property type="match status" value="1"/>
</dbReference>
<dbReference type="GO" id="GO:0005739">
    <property type="term" value="C:mitochondrion"/>
    <property type="evidence" value="ECO:0007669"/>
    <property type="project" value="UniProtKB-SubCell"/>
</dbReference>
<dbReference type="PANTHER" id="PTHR46103:SF1">
    <property type="entry name" value="RRNA METHYLTRANSFERASE 1, MITOCHONDRIAL"/>
    <property type="match status" value="1"/>
</dbReference>
<dbReference type="GO" id="GO:0016435">
    <property type="term" value="F:rRNA (guanine) methyltransferase activity"/>
    <property type="evidence" value="ECO:0007669"/>
    <property type="project" value="TreeGrafter"/>
</dbReference>
<evidence type="ECO:0000256" key="6">
    <source>
        <dbReference type="ARBA" id="ARBA00022691"/>
    </source>
</evidence>
<dbReference type="OrthoDB" id="270651at2759"/>
<dbReference type="PANTHER" id="PTHR46103">
    <property type="entry name" value="RRNA METHYLTRANSFERASE 1, MITOCHONDRIAL"/>
    <property type="match status" value="1"/>
</dbReference>
<evidence type="ECO:0000313" key="13">
    <source>
        <dbReference type="Proteomes" id="UP000002009"/>
    </source>
</evidence>
<protein>
    <recommendedName>
        <fullName evidence="9">rRNA methyltransferase 1, mitochondrial</fullName>
    </recommendedName>
</protein>
<feature type="compositionally biased region" description="Acidic residues" evidence="10">
    <location>
        <begin position="132"/>
        <end position="142"/>
    </location>
</feature>
<evidence type="ECO:0000256" key="7">
    <source>
        <dbReference type="ARBA" id="ARBA00022946"/>
    </source>
</evidence>
<keyword evidence="8" id="KW-0496">Mitochondrion</keyword>
<comment type="similarity">
    <text evidence="2">Belongs to the class IV-like SAM-binding methyltransferase superfamily. RNA methyltransferase TrmH family.</text>
</comment>
<evidence type="ECO:0000256" key="4">
    <source>
        <dbReference type="ARBA" id="ARBA00022603"/>
    </source>
</evidence>
<dbReference type="InterPro" id="IPR029026">
    <property type="entry name" value="tRNA_m1G_MTases_N"/>
</dbReference>
<evidence type="ECO:0000256" key="10">
    <source>
        <dbReference type="SAM" id="MobiDB-lite"/>
    </source>
</evidence>
<dbReference type="EMBL" id="CP001330">
    <property type="protein sequence ID" value="ACO66577.1"/>
    <property type="molecule type" value="Genomic_DNA"/>
</dbReference>
<dbReference type="InterPro" id="IPR047261">
    <property type="entry name" value="MRM1_MeTrfase_dom"/>
</dbReference>
<dbReference type="InterPro" id="IPR047182">
    <property type="entry name" value="MRM1"/>
</dbReference>
<dbReference type="InParanoid" id="C1EER3"/>
<feature type="compositionally biased region" description="Low complexity" evidence="10">
    <location>
        <begin position="89"/>
        <end position="109"/>
    </location>
</feature>
<dbReference type="KEGG" id="mis:MICPUN_62715"/>
<dbReference type="OMA" id="ISAVWIQ"/>
<evidence type="ECO:0000259" key="11">
    <source>
        <dbReference type="SMART" id="SM00967"/>
    </source>
</evidence>
<dbReference type="STRING" id="296587.C1EER3"/>
<dbReference type="InterPro" id="IPR029028">
    <property type="entry name" value="Alpha/beta_knot_MTases"/>
</dbReference>
<dbReference type="Gene3D" id="3.40.1280.10">
    <property type="match status" value="1"/>
</dbReference>
<accession>C1EER3</accession>
<keyword evidence="4" id="KW-0489">Methyltransferase</keyword>
<feature type="region of interest" description="Disordered" evidence="10">
    <location>
        <begin position="25"/>
        <end position="50"/>
    </location>
</feature>
<dbReference type="SMART" id="SM00967">
    <property type="entry name" value="SpoU_sub_bind"/>
    <property type="match status" value="1"/>
</dbReference>
<evidence type="ECO:0000256" key="9">
    <source>
        <dbReference type="ARBA" id="ARBA00034881"/>
    </source>
</evidence>
<keyword evidence="6" id="KW-0949">S-adenosyl-L-methionine</keyword>
<dbReference type="GO" id="GO:0003723">
    <property type="term" value="F:RNA binding"/>
    <property type="evidence" value="ECO:0007669"/>
    <property type="project" value="InterPro"/>
</dbReference>
<dbReference type="InterPro" id="IPR029064">
    <property type="entry name" value="Ribosomal_eL30-like_sf"/>
</dbReference>
<feature type="region of interest" description="Disordered" evidence="10">
    <location>
        <begin position="299"/>
        <end position="341"/>
    </location>
</feature>
<keyword evidence="13" id="KW-1185">Reference proteome</keyword>
<feature type="compositionally biased region" description="Polar residues" evidence="10">
    <location>
        <begin position="328"/>
        <end position="338"/>
    </location>
</feature>